<dbReference type="PROSITE" id="PS50885">
    <property type="entry name" value="HAMP"/>
    <property type="match status" value="1"/>
</dbReference>
<dbReference type="Pfam" id="PF07730">
    <property type="entry name" value="HisKA_3"/>
    <property type="match status" value="1"/>
</dbReference>
<dbReference type="EC" id="2.7.13.3" evidence="5"/>
<evidence type="ECO:0000313" key="21">
    <source>
        <dbReference type="Proteomes" id="UP000742631"/>
    </source>
</evidence>
<organism evidence="20 21">
    <name type="scientific">Methylorubrum populi</name>
    <dbReference type="NCBI Taxonomy" id="223967"/>
    <lineage>
        <taxon>Bacteria</taxon>
        <taxon>Pseudomonadati</taxon>
        <taxon>Pseudomonadota</taxon>
        <taxon>Alphaproteobacteria</taxon>
        <taxon>Hyphomicrobiales</taxon>
        <taxon>Methylobacteriaceae</taxon>
        <taxon>Methylorubrum</taxon>
    </lineage>
</organism>
<evidence type="ECO:0000256" key="1">
    <source>
        <dbReference type="ARBA" id="ARBA00000085"/>
    </source>
</evidence>
<dbReference type="Gene3D" id="3.30.565.10">
    <property type="entry name" value="Histidine kinase-like ATPase, C-terminal domain"/>
    <property type="match status" value="1"/>
</dbReference>
<evidence type="ECO:0000256" key="11">
    <source>
        <dbReference type="ARBA" id="ARBA00022777"/>
    </source>
</evidence>
<dbReference type="InterPro" id="IPR050482">
    <property type="entry name" value="Sensor_HK_TwoCompSys"/>
</dbReference>
<accession>A0A921JGM6</accession>
<dbReference type="GO" id="GO:0000155">
    <property type="term" value="F:phosphorelay sensor kinase activity"/>
    <property type="evidence" value="ECO:0007669"/>
    <property type="project" value="InterPro"/>
</dbReference>
<gene>
    <name evidence="20" type="ORF">K8W01_19180</name>
</gene>
<reference evidence="20" key="2">
    <citation type="submission" date="2021-09" db="EMBL/GenBank/DDBJ databases">
        <authorList>
            <person name="Gilroy R."/>
        </authorList>
    </citation>
    <scope>NUCLEOTIDE SEQUENCE</scope>
    <source>
        <strain evidence="20">316</strain>
    </source>
</reference>
<keyword evidence="11 20" id="KW-0418">Kinase</keyword>
<evidence type="ECO:0000259" key="19">
    <source>
        <dbReference type="PROSITE" id="PS50885"/>
    </source>
</evidence>
<evidence type="ECO:0000256" key="5">
    <source>
        <dbReference type="ARBA" id="ARBA00012438"/>
    </source>
</evidence>
<evidence type="ECO:0000256" key="16">
    <source>
        <dbReference type="ARBA" id="ARBA00030800"/>
    </source>
</evidence>
<reference evidence="20" key="1">
    <citation type="journal article" date="2021" name="PeerJ">
        <title>Extensive microbial diversity within the chicken gut microbiome revealed by metagenomics and culture.</title>
        <authorList>
            <person name="Gilroy R."/>
            <person name="Ravi A."/>
            <person name="Getino M."/>
            <person name="Pursley I."/>
            <person name="Horton D.L."/>
            <person name="Alikhan N.F."/>
            <person name="Baker D."/>
            <person name="Gharbi K."/>
            <person name="Hall N."/>
            <person name="Watson M."/>
            <person name="Adriaenssens E.M."/>
            <person name="Foster-Nyarko E."/>
            <person name="Jarju S."/>
            <person name="Secka A."/>
            <person name="Antonio M."/>
            <person name="Oren A."/>
            <person name="Chaudhuri R.R."/>
            <person name="La Ragione R."/>
            <person name="Hildebrand F."/>
            <person name="Pallen M.J."/>
        </authorList>
    </citation>
    <scope>NUCLEOTIDE SEQUENCE</scope>
    <source>
        <strain evidence="20">316</strain>
    </source>
</reference>
<proteinExistence type="predicted"/>
<dbReference type="PRINTS" id="PR00344">
    <property type="entry name" value="BCTRLSENSOR"/>
</dbReference>
<dbReference type="GO" id="GO:0016020">
    <property type="term" value="C:membrane"/>
    <property type="evidence" value="ECO:0007669"/>
    <property type="project" value="UniProtKB-SubCell"/>
</dbReference>
<evidence type="ECO:0000256" key="12">
    <source>
        <dbReference type="ARBA" id="ARBA00023004"/>
    </source>
</evidence>
<keyword evidence="7" id="KW-0004">4Fe-4S</keyword>
<dbReference type="GO" id="GO:0046983">
    <property type="term" value="F:protein dimerization activity"/>
    <property type="evidence" value="ECO:0007669"/>
    <property type="project" value="InterPro"/>
</dbReference>
<comment type="subcellular location">
    <subcellularLocation>
        <location evidence="4">Cytoplasm</location>
    </subcellularLocation>
    <subcellularLocation>
        <location evidence="3">Membrane</location>
    </subcellularLocation>
</comment>
<keyword evidence="14" id="KW-0411">Iron-sulfur</keyword>
<dbReference type="CDD" id="cd16917">
    <property type="entry name" value="HATPase_UhpB-NarQ-NarX-like"/>
    <property type="match status" value="1"/>
</dbReference>
<feature type="transmembrane region" description="Helical" evidence="18">
    <location>
        <begin position="51"/>
        <end position="74"/>
    </location>
</feature>
<sequence>MPIPAATQSSPSHVMTTRPPADPMVRGGLPPLGAEGRPVSFWAGLPTRARLILTVLAIDCVAAFVSCGLIVLIARNAVQVEMAASLATVEPLVADTIRSLRSPSPESVLHSLDLRFQSLRHVRVTILDADGQRVGFGPSDRGRQNRDAPAWFVRLIAPEPHQHDLPIAVRGERIGTAAITTEPLDEIEEVWDYARTLALASLILNLAVLAALTLALGRILRPLGRLAEGLTRLERHDYTAHLDPPASRELAVIAARFNRVAGALGEARAANGRLNRQLLTAQDDERARIALELHDEFGPCLFALEANAASVTRLAATDGEIDRARLATRAGDIGSIVGQVQSLNRDLLNRLRPHALGEVPLTDCLNLLLRDFGRRHPETIFEGDFEGLSRGYGDIFDLTVFRCIQESSTNAVRHGGARHVRARAAEDIDAAGMITLRVSVEDDGSGIAPGHRVGLGLSGMRERVEALGGQFSLGRASLDNGSDGTVVRITIPIDPERGEGEDSSLPAAPQPK</sequence>
<dbReference type="InterPro" id="IPR036890">
    <property type="entry name" value="HATPase_C_sf"/>
</dbReference>
<dbReference type="PANTHER" id="PTHR24421:SF58">
    <property type="entry name" value="SIGNAL TRANSDUCTION HISTIDINE-PROTEIN KINASE_PHOSPHATASE UHPB"/>
    <property type="match status" value="1"/>
</dbReference>
<evidence type="ECO:0000256" key="2">
    <source>
        <dbReference type="ARBA" id="ARBA00001966"/>
    </source>
</evidence>
<evidence type="ECO:0000256" key="7">
    <source>
        <dbReference type="ARBA" id="ARBA00022485"/>
    </source>
</evidence>
<evidence type="ECO:0000256" key="15">
    <source>
        <dbReference type="ARBA" id="ARBA00024827"/>
    </source>
</evidence>
<protein>
    <recommendedName>
        <fullName evidence="6">Oxygen sensor histidine kinase NreB</fullName>
        <ecNumber evidence="5">2.7.13.3</ecNumber>
    </recommendedName>
    <alternativeName>
        <fullName evidence="16">Nitrogen regulation protein B</fullName>
    </alternativeName>
</protein>
<feature type="region of interest" description="Disordered" evidence="17">
    <location>
        <begin position="1"/>
        <end position="22"/>
    </location>
</feature>
<dbReference type="PANTHER" id="PTHR24421">
    <property type="entry name" value="NITRATE/NITRITE SENSOR PROTEIN NARX-RELATED"/>
    <property type="match status" value="1"/>
</dbReference>
<keyword evidence="9" id="KW-0597">Phosphoprotein</keyword>
<dbReference type="CDD" id="cd06225">
    <property type="entry name" value="HAMP"/>
    <property type="match status" value="1"/>
</dbReference>
<keyword evidence="10" id="KW-0808">Transferase</keyword>
<comment type="function">
    <text evidence="15">Member of the two-component regulatory system NreB/NreC involved in the control of dissimilatory nitrate/nitrite reduction in response to oxygen. NreB functions as a direct oxygen sensor histidine kinase which is autophosphorylated, in the absence of oxygen, probably at the conserved histidine residue, and transfers its phosphate group probably to a conserved aspartate residue of NreC. NreB/NreC activates the expression of the nitrate (narGHJI) and nitrite (nir) reductase operons, as well as the putative nitrate transporter gene narT.</text>
</comment>
<dbReference type="SUPFAM" id="SSF55874">
    <property type="entry name" value="ATPase domain of HSP90 chaperone/DNA topoisomerase II/histidine kinase"/>
    <property type="match status" value="1"/>
</dbReference>
<keyword evidence="7" id="KW-0479">Metal-binding</keyword>
<dbReference type="InterPro" id="IPR004358">
    <property type="entry name" value="Sig_transdc_His_kin-like_C"/>
</dbReference>
<feature type="transmembrane region" description="Helical" evidence="18">
    <location>
        <begin position="193"/>
        <end position="216"/>
    </location>
</feature>
<evidence type="ECO:0000256" key="6">
    <source>
        <dbReference type="ARBA" id="ARBA00017322"/>
    </source>
</evidence>
<dbReference type="Gene3D" id="1.20.5.1930">
    <property type="match status" value="1"/>
</dbReference>
<dbReference type="SMART" id="SM00304">
    <property type="entry name" value="HAMP"/>
    <property type="match status" value="1"/>
</dbReference>
<dbReference type="InterPro" id="IPR003594">
    <property type="entry name" value="HATPase_dom"/>
</dbReference>
<evidence type="ECO:0000256" key="4">
    <source>
        <dbReference type="ARBA" id="ARBA00004496"/>
    </source>
</evidence>
<evidence type="ECO:0000313" key="20">
    <source>
        <dbReference type="EMBL" id="HJE25776.1"/>
    </source>
</evidence>
<keyword evidence="12" id="KW-0408">Iron</keyword>
<keyword evidence="18" id="KW-1133">Transmembrane helix</keyword>
<feature type="domain" description="HAMP" evidence="19">
    <location>
        <begin position="217"/>
        <end position="269"/>
    </location>
</feature>
<comment type="caution">
    <text evidence="20">The sequence shown here is derived from an EMBL/GenBank/DDBJ whole genome shotgun (WGS) entry which is preliminary data.</text>
</comment>
<evidence type="ECO:0000256" key="17">
    <source>
        <dbReference type="SAM" id="MobiDB-lite"/>
    </source>
</evidence>
<evidence type="ECO:0000256" key="10">
    <source>
        <dbReference type="ARBA" id="ARBA00022679"/>
    </source>
</evidence>
<dbReference type="InterPro" id="IPR032244">
    <property type="entry name" value="LapD_MoxY_N"/>
</dbReference>
<dbReference type="Gene3D" id="6.10.340.10">
    <property type="match status" value="1"/>
</dbReference>
<evidence type="ECO:0000256" key="9">
    <source>
        <dbReference type="ARBA" id="ARBA00022553"/>
    </source>
</evidence>
<dbReference type="Pfam" id="PF16448">
    <property type="entry name" value="LapD_MoxY_N"/>
    <property type="match status" value="1"/>
</dbReference>
<dbReference type="GO" id="GO:0051539">
    <property type="term" value="F:4 iron, 4 sulfur cluster binding"/>
    <property type="evidence" value="ECO:0007669"/>
    <property type="project" value="UniProtKB-KW"/>
</dbReference>
<name>A0A921JGM6_9HYPH</name>
<keyword evidence="18" id="KW-0812">Transmembrane</keyword>
<keyword evidence="13" id="KW-0902">Two-component regulatory system</keyword>
<dbReference type="Proteomes" id="UP000742631">
    <property type="component" value="Unassembled WGS sequence"/>
</dbReference>
<evidence type="ECO:0000256" key="8">
    <source>
        <dbReference type="ARBA" id="ARBA00022490"/>
    </source>
</evidence>
<comment type="cofactor">
    <cofactor evidence="2">
        <name>[4Fe-4S] cluster</name>
        <dbReference type="ChEBI" id="CHEBI:49883"/>
    </cofactor>
</comment>
<evidence type="ECO:0000256" key="3">
    <source>
        <dbReference type="ARBA" id="ARBA00004370"/>
    </source>
</evidence>
<evidence type="ECO:0000256" key="13">
    <source>
        <dbReference type="ARBA" id="ARBA00023012"/>
    </source>
</evidence>
<dbReference type="Pfam" id="PF02518">
    <property type="entry name" value="HATPase_c"/>
    <property type="match status" value="1"/>
</dbReference>
<dbReference type="SMART" id="SM00387">
    <property type="entry name" value="HATPase_c"/>
    <property type="match status" value="1"/>
</dbReference>
<dbReference type="InterPro" id="IPR003660">
    <property type="entry name" value="HAMP_dom"/>
</dbReference>
<dbReference type="InterPro" id="IPR011712">
    <property type="entry name" value="Sig_transdc_His_kin_sub3_dim/P"/>
</dbReference>
<evidence type="ECO:0000256" key="18">
    <source>
        <dbReference type="SAM" id="Phobius"/>
    </source>
</evidence>
<keyword evidence="18" id="KW-0472">Membrane</keyword>
<evidence type="ECO:0000256" key="14">
    <source>
        <dbReference type="ARBA" id="ARBA00023014"/>
    </source>
</evidence>
<feature type="region of interest" description="Disordered" evidence="17">
    <location>
        <begin position="492"/>
        <end position="512"/>
    </location>
</feature>
<comment type="catalytic activity">
    <reaction evidence="1">
        <text>ATP + protein L-histidine = ADP + protein N-phospho-L-histidine.</text>
        <dbReference type="EC" id="2.7.13.3"/>
    </reaction>
</comment>
<dbReference type="Pfam" id="PF00672">
    <property type="entry name" value="HAMP"/>
    <property type="match status" value="1"/>
</dbReference>
<dbReference type="GO" id="GO:0005737">
    <property type="term" value="C:cytoplasm"/>
    <property type="evidence" value="ECO:0007669"/>
    <property type="project" value="UniProtKB-SubCell"/>
</dbReference>
<keyword evidence="8" id="KW-0963">Cytoplasm</keyword>
<dbReference type="AlphaFoldDB" id="A0A921JGM6"/>
<dbReference type="EMBL" id="DYYG01000062">
    <property type="protein sequence ID" value="HJE25776.1"/>
    <property type="molecule type" value="Genomic_DNA"/>
</dbReference>
<feature type="compositionally biased region" description="Polar residues" evidence="17">
    <location>
        <begin position="1"/>
        <end position="15"/>
    </location>
</feature>